<dbReference type="EMBL" id="GAIX01009734">
    <property type="protein sequence ID" value="JAA82826.1"/>
    <property type="molecule type" value="Transcribed_RNA"/>
</dbReference>
<feature type="non-terminal residue" evidence="1">
    <location>
        <position position="76"/>
    </location>
</feature>
<reference evidence="1" key="2">
    <citation type="submission" date="2013-05" db="EMBL/GenBank/DDBJ databases">
        <authorList>
            <person name="Carter J.-M."/>
            <person name="Baker S.C."/>
            <person name="Pink R."/>
            <person name="Carter D.R.F."/>
            <person name="Collins A."/>
            <person name="Tomlin J."/>
            <person name="Gibbs M."/>
            <person name="Breuker C.J."/>
        </authorList>
    </citation>
    <scope>NUCLEOTIDE SEQUENCE</scope>
    <source>
        <tissue evidence="1">Ovary</tissue>
    </source>
</reference>
<sequence length="76" mass="8533">ADAGFTYAVDSSTRGTPCPGFIGFISGDFKYRRWLYNGYEDLMLKSQINGDACTARQQSPAFQIQFSPKHYVDIVL</sequence>
<protein>
    <submittedName>
        <fullName evidence="1">Uncharacterized protein</fullName>
    </submittedName>
</protein>
<feature type="non-terminal residue" evidence="1">
    <location>
        <position position="1"/>
    </location>
</feature>
<accession>S4NVQ1</accession>
<dbReference type="AlphaFoldDB" id="S4NVQ1"/>
<name>S4NVQ1_9NEOP</name>
<reference evidence="1" key="1">
    <citation type="journal article" date="2013" name="BMC Genomics">
        <title>Unscrambling butterfly oogenesis.</title>
        <authorList>
            <person name="Carter J.M."/>
            <person name="Baker S.C."/>
            <person name="Pink R."/>
            <person name="Carter D.R."/>
            <person name="Collins A."/>
            <person name="Tomlin J."/>
            <person name="Gibbs M."/>
            <person name="Breuker C.J."/>
        </authorList>
    </citation>
    <scope>NUCLEOTIDE SEQUENCE</scope>
    <source>
        <tissue evidence="1">Ovary</tissue>
    </source>
</reference>
<organism evidence="1">
    <name type="scientific">Pararge aegeria</name>
    <name type="common">speckled wood butterfly</name>
    <dbReference type="NCBI Taxonomy" id="116150"/>
    <lineage>
        <taxon>Eukaryota</taxon>
        <taxon>Metazoa</taxon>
        <taxon>Ecdysozoa</taxon>
        <taxon>Arthropoda</taxon>
        <taxon>Hexapoda</taxon>
        <taxon>Insecta</taxon>
        <taxon>Pterygota</taxon>
        <taxon>Neoptera</taxon>
        <taxon>Endopterygota</taxon>
        <taxon>Lepidoptera</taxon>
        <taxon>Glossata</taxon>
        <taxon>Ditrysia</taxon>
        <taxon>Papilionoidea</taxon>
        <taxon>Nymphalidae</taxon>
        <taxon>Satyrinae</taxon>
        <taxon>Satyrini</taxon>
        <taxon>Parargina</taxon>
        <taxon>Pararge</taxon>
    </lineage>
</organism>
<proteinExistence type="predicted"/>
<evidence type="ECO:0000313" key="1">
    <source>
        <dbReference type="EMBL" id="JAA82826.1"/>
    </source>
</evidence>